<dbReference type="OrthoDB" id="47732at2759"/>
<feature type="region of interest" description="Disordered" evidence="8">
    <location>
        <begin position="1"/>
        <end position="48"/>
    </location>
</feature>
<evidence type="ECO:0000256" key="4">
    <source>
        <dbReference type="ARBA" id="ARBA00019827"/>
    </source>
</evidence>
<organism evidence="9 10">
    <name type="scientific">Klebsormidium nitens</name>
    <name type="common">Green alga</name>
    <name type="synonym">Ulothrix nitens</name>
    <dbReference type="NCBI Taxonomy" id="105231"/>
    <lineage>
        <taxon>Eukaryota</taxon>
        <taxon>Viridiplantae</taxon>
        <taxon>Streptophyta</taxon>
        <taxon>Klebsormidiophyceae</taxon>
        <taxon>Klebsormidiales</taxon>
        <taxon>Klebsormidiaceae</taxon>
        <taxon>Klebsormidium</taxon>
    </lineage>
</organism>
<accession>A0A1Y1IL55</accession>
<reference evidence="9 10" key="1">
    <citation type="journal article" date="2014" name="Nat. Commun.">
        <title>Klebsormidium flaccidum genome reveals primary factors for plant terrestrial adaptation.</title>
        <authorList>
            <person name="Hori K."/>
            <person name="Maruyama F."/>
            <person name="Fujisawa T."/>
            <person name="Togashi T."/>
            <person name="Yamamoto N."/>
            <person name="Seo M."/>
            <person name="Sato S."/>
            <person name="Yamada T."/>
            <person name="Mori H."/>
            <person name="Tajima N."/>
            <person name="Moriyama T."/>
            <person name="Ikeuchi M."/>
            <person name="Watanabe M."/>
            <person name="Wada H."/>
            <person name="Kobayashi K."/>
            <person name="Saito M."/>
            <person name="Masuda T."/>
            <person name="Sasaki-Sekimoto Y."/>
            <person name="Mashiguchi K."/>
            <person name="Awai K."/>
            <person name="Shimojima M."/>
            <person name="Masuda S."/>
            <person name="Iwai M."/>
            <person name="Nobusawa T."/>
            <person name="Narise T."/>
            <person name="Kondo S."/>
            <person name="Saito H."/>
            <person name="Sato R."/>
            <person name="Murakawa M."/>
            <person name="Ihara Y."/>
            <person name="Oshima-Yamada Y."/>
            <person name="Ohtaka K."/>
            <person name="Satoh M."/>
            <person name="Sonobe K."/>
            <person name="Ishii M."/>
            <person name="Ohtani R."/>
            <person name="Kanamori-Sato M."/>
            <person name="Honoki R."/>
            <person name="Miyazaki D."/>
            <person name="Mochizuki H."/>
            <person name="Umetsu J."/>
            <person name="Higashi K."/>
            <person name="Shibata D."/>
            <person name="Kamiya Y."/>
            <person name="Sato N."/>
            <person name="Nakamura Y."/>
            <person name="Tabata S."/>
            <person name="Ida S."/>
            <person name="Kurokawa K."/>
            <person name="Ohta H."/>
        </authorList>
    </citation>
    <scope>NUCLEOTIDE SEQUENCE [LARGE SCALE GENOMIC DNA]</scope>
    <source>
        <strain evidence="9 10">NIES-2285</strain>
    </source>
</reference>
<dbReference type="PANTHER" id="PTHR33911:SF1">
    <property type="entry name" value="RRNA-PROCESSING PROTEIN EFG1"/>
    <property type="match status" value="1"/>
</dbReference>
<proteinExistence type="inferred from homology"/>
<dbReference type="Proteomes" id="UP000054558">
    <property type="component" value="Unassembled WGS sequence"/>
</dbReference>
<name>A0A1Y1IL55_KLENI</name>
<evidence type="ECO:0000256" key="5">
    <source>
        <dbReference type="ARBA" id="ARBA00022552"/>
    </source>
</evidence>
<keyword evidence="5" id="KW-0698">rRNA processing</keyword>
<dbReference type="Pfam" id="PF10153">
    <property type="entry name" value="Efg1"/>
    <property type="match status" value="1"/>
</dbReference>
<dbReference type="EMBL" id="DF237751">
    <property type="protein sequence ID" value="GAQ91534.1"/>
    <property type="molecule type" value="Genomic_DNA"/>
</dbReference>
<keyword evidence="10" id="KW-1185">Reference proteome</keyword>
<dbReference type="GO" id="GO:0000462">
    <property type="term" value="P:maturation of SSU-rRNA from tricistronic rRNA transcript (SSU-rRNA, 5.8S rRNA, LSU-rRNA)"/>
    <property type="evidence" value="ECO:0000318"/>
    <property type="project" value="GO_Central"/>
</dbReference>
<dbReference type="InterPro" id="IPR019310">
    <property type="entry name" value="Efg1"/>
</dbReference>
<evidence type="ECO:0000256" key="8">
    <source>
        <dbReference type="SAM" id="MobiDB-lite"/>
    </source>
</evidence>
<dbReference type="PANTHER" id="PTHR33911">
    <property type="entry name" value="RRNA-PROCESSING PROTEIN EFG1"/>
    <property type="match status" value="1"/>
</dbReference>
<comment type="subcellular location">
    <subcellularLocation>
        <location evidence="1">Nucleus</location>
        <location evidence="1">Nucleolus</location>
    </subcellularLocation>
</comment>
<evidence type="ECO:0000313" key="10">
    <source>
        <dbReference type="Proteomes" id="UP000054558"/>
    </source>
</evidence>
<dbReference type="STRING" id="105231.A0A1Y1IL55"/>
<feature type="compositionally biased region" description="Acidic residues" evidence="8">
    <location>
        <begin position="197"/>
        <end position="216"/>
    </location>
</feature>
<dbReference type="GO" id="GO:0005730">
    <property type="term" value="C:nucleolus"/>
    <property type="evidence" value="ECO:0007669"/>
    <property type="project" value="UniProtKB-SubCell"/>
</dbReference>
<evidence type="ECO:0000256" key="6">
    <source>
        <dbReference type="ARBA" id="ARBA00023054"/>
    </source>
</evidence>
<feature type="compositionally biased region" description="Basic and acidic residues" evidence="8">
    <location>
        <begin position="320"/>
        <end position="332"/>
    </location>
</feature>
<sequence length="332" mass="36607">MQRERGQRGRSGRPRGAGRGGHGHGRGEDRRGLLKAQGGVKKAKPASVKNQIRSIERLLRTTLAPDIKATQEAKLAELRKVVDAHAQSDLERKLAVRYHKIKFFERRKVERRIRRTERALRGLSDAGPDAQAQQAELSRQLAQLKEDLEYVRFFPKDQKYIALFAGGDDAAVQQKRQEMRERVKANIAAAKAAQIDLEEASGSEGEDGMGDMSDDDFFMKGDISDVDADDEWTDISPREDSRGNSARGDAGRAALPLDPVMEDEEGERERGAAANRKQAVSQRGREGRPHSGGRIQQRGGGGAQESRSMLHGGVEEGAEEGGRTAKKDVRLP</sequence>
<dbReference type="InterPro" id="IPR050786">
    <property type="entry name" value="EFG1_rRNA-proc"/>
</dbReference>
<feature type="compositionally biased region" description="Acidic residues" evidence="8">
    <location>
        <begin position="224"/>
        <end position="233"/>
    </location>
</feature>
<feature type="region of interest" description="Disordered" evidence="8">
    <location>
        <begin position="197"/>
        <end position="332"/>
    </location>
</feature>
<evidence type="ECO:0000313" key="9">
    <source>
        <dbReference type="EMBL" id="GAQ91534.1"/>
    </source>
</evidence>
<evidence type="ECO:0000256" key="3">
    <source>
        <dbReference type="ARBA" id="ARBA00018689"/>
    </source>
</evidence>
<gene>
    <name evidence="9" type="ORF">KFL_008020040</name>
</gene>
<keyword evidence="7" id="KW-0539">Nucleus</keyword>
<evidence type="ECO:0000256" key="2">
    <source>
        <dbReference type="ARBA" id="ARBA00006916"/>
    </source>
</evidence>
<protein>
    <recommendedName>
        <fullName evidence="3">rRNA-processing protein EFG1</fullName>
    </recommendedName>
    <alternativeName>
        <fullName evidence="4">rRNA-processing protein efg1</fullName>
    </alternativeName>
</protein>
<comment type="similarity">
    <text evidence="2">Belongs to the EFG1 family.</text>
</comment>
<evidence type="ECO:0000256" key="1">
    <source>
        <dbReference type="ARBA" id="ARBA00004604"/>
    </source>
</evidence>
<evidence type="ECO:0000256" key="7">
    <source>
        <dbReference type="ARBA" id="ARBA00023242"/>
    </source>
</evidence>
<keyword evidence="6" id="KW-0175">Coiled coil</keyword>
<dbReference type="OMA" id="CCFCRRD"/>
<dbReference type="AlphaFoldDB" id="A0A1Y1IL55"/>